<dbReference type="Gene3D" id="1.10.3300.10">
    <property type="entry name" value="Jann2411-like domain"/>
    <property type="match status" value="1"/>
</dbReference>
<proteinExistence type="predicted"/>
<dbReference type="PANTHER" id="PTHR35525">
    <property type="entry name" value="BLL6575 PROTEIN"/>
    <property type="match status" value="1"/>
</dbReference>
<feature type="domain" description="Zinc finger CGNR" evidence="1">
    <location>
        <begin position="144"/>
        <end position="187"/>
    </location>
</feature>
<dbReference type="Pfam" id="PF11706">
    <property type="entry name" value="zf-CGNR"/>
    <property type="match status" value="1"/>
</dbReference>
<gene>
    <name evidence="2" type="primary">sle_15550</name>
</gene>
<protein>
    <recommendedName>
        <fullName evidence="1">Zinc finger CGNR domain-containing protein</fullName>
    </recommendedName>
</protein>
<evidence type="ECO:0000259" key="1">
    <source>
        <dbReference type="Pfam" id="PF11706"/>
    </source>
</evidence>
<reference evidence="2 3" key="1">
    <citation type="submission" date="2015-02" db="EMBL/GenBank/DDBJ databases">
        <authorList>
            <person name="Gomez-Escribano P.J."/>
        </authorList>
    </citation>
    <scope>NUCLEOTIDE SEQUENCE [LARGE SCALE GENOMIC DNA]</scope>
    <source>
        <strain evidence="3">C34 (DSM 42122 / NRRL B-24963)</strain>
    </source>
</reference>
<dbReference type="InterPro" id="IPR023286">
    <property type="entry name" value="ABATE_dom_sf"/>
</dbReference>
<sequence>MPPPSGTDPRPLTDEPLSIDLLNTRWIDASGRHDLLDSLDGLAIWLAGPLVSQALGGATTPVDHDTLERLLQARTALDKAIANPQHPDADAVEAVNAVLAHGRRGHLLRPDGPDTFVEVEAPSWLPAWRAAEDYLRLLAERPERIRPCGNPECILHFYDTSKNGTRRWCSMAGCGNRAKAQRHYARQKKA</sequence>
<accession>A0A0F7VTY6</accession>
<dbReference type="AlphaFoldDB" id="A0A0F7VTY6"/>
<dbReference type="InterPro" id="IPR010852">
    <property type="entry name" value="ABATE"/>
</dbReference>
<evidence type="ECO:0000313" key="3">
    <source>
        <dbReference type="Proteomes" id="UP000035016"/>
    </source>
</evidence>
<dbReference type="Pfam" id="PF07336">
    <property type="entry name" value="ABATE"/>
    <property type="match status" value="1"/>
</dbReference>
<dbReference type="Proteomes" id="UP000035016">
    <property type="component" value="Chromosome Chromosome"/>
</dbReference>
<dbReference type="InterPro" id="IPR021005">
    <property type="entry name" value="Znf_CGNR"/>
</dbReference>
<dbReference type="RefSeq" id="WP_029387030.1">
    <property type="nucleotide sequence ID" value="NZ_AZSD01000494.1"/>
</dbReference>
<name>A0A0F7VTY6_STRLW</name>
<dbReference type="SUPFAM" id="SSF160904">
    <property type="entry name" value="Jann2411-like"/>
    <property type="match status" value="1"/>
</dbReference>
<dbReference type="EMBL" id="LN831790">
    <property type="protein sequence ID" value="CQR61017.1"/>
    <property type="molecule type" value="Genomic_DNA"/>
</dbReference>
<evidence type="ECO:0000313" key="2">
    <source>
        <dbReference type="EMBL" id="CQR61017.1"/>
    </source>
</evidence>
<organism evidence="2 3">
    <name type="scientific">Streptomyces leeuwenhoekii</name>
    <dbReference type="NCBI Taxonomy" id="1437453"/>
    <lineage>
        <taxon>Bacteria</taxon>
        <taxon>Bacillati</taxon>
        <taxon>Actinomycetota</taxon>
        <taxon>Actinomycetes</taxon>
        <taxon>Kitasatosporales</taxon>
        <taxon>Streptomycetaceae</taxon>
        <taxon>Streptomyces</taxon>
    </lineage>
</organism>
<dbReference type="PANTHER" id="PTHR35525:SF3">
    <property type="entry name" value="BLL6575 PROTEIN"/>
    <property type="match status" value="1"/>
</dbReference>
<dbReference type="KEGG" id="sle:sle_15550"/>